<feature type="domain" description="HTH myb-type" evidence="7">
    <location>
        <begin position="23"/>
        <end position="77"/>
    </location>
</feature>
<evidence type="ECO:0000256" key="5">
    <source>
        <dbReference type="SAM" id="MobiDB-lite"/>
    </source>
</evidence>
<dbReference type="CDD" id="cd00167">
    <property type="entry name" value="SANT"/>
    <property type="match status" value="1"/>
</dbReference>
<evidence type="ECO:0000259" key="6">
    <source>
        <dbReference type="PROSITE" id="PS50090"/>
    </source>
</evidence>
<evidence type="ECO:0000256" key="3">
    <source>
        <dbReference type="ARBA" id="ARBA00023125"/>
    </source>
</evidence>
<dbReference type="EMBL" id="JAPFFI010000007">
    <property type="protein sequence ID" value="KAJ6389028.1"/>
    <property type="molecule type" value="Genomic_DNA"/>
</dbReference>
<evidence type="ECO:0000259" key="7">
    <source>
        <dbReference type="PROSITE" id="PS51294"/>
    </source>
</evidence>
<keyword evidence="9" id="KW-1185">Reference proteome</keyword>
<organism evidence="8 9">
    <name type="scientific">Salix suchowensis</name>
    <dbReference type="NCBI Taxonomy" id="1278906"/>
    <lineage>
        <taxon>Eukaryota</taxon>
        <taxon>Viridiplantae</taxon>
        <taxon>Streptophyta</taxon>
        <taxon>Embryophyta</taxon>
        <taxon>Tracheophyta</taxon>
        <taxon>Spermatophyta</taxon>
        <taxon>Magnoliopsida</taxon>
        <taxon>eudicotyledons</taxon>
        <taxon>Gunneridae</taxon>
        <taxon>Pentapetalae</taxon>
        <taxon>rosids</taxon>
        <taxon>fabids</taxon>
        <taxon>Malpighiales</taxon>
        <taxon>Salicaceae</taxon>
        <taxon>Saliceae</taxon>
        <taxon>Salix</taxon>
    </lineage>
</organism>
<reference evidence="8" key="1">
    <citation type="submission" date="2022-10" db="EMBL/GenBank/DDBJ databases">
        <authorList>
            <person name="Hyden B.L."/>
            <person name="Feng K."/>
            <person name="Yates T."/>
            <person name="Jawdy S."/>
            <person name="Smart L.B."/>
            <person name="Muchero W."/>
        </authorList>
    </citation>
    <scope>NUCLEOTIDE SEQUENCE</scope>
    <source>
        <tissue evidence="8">Shoot tip</tissue>
    </source>
</reference>
<keyword evidence="2" id="KW-0677">Repeat</keyword>
<dbReference type="SUPFAM" id="SSF46689">
    <property type="entry name" value="Homeodomain-like"/>
    <property type="match status" value="1"/>
</dbReference>
<protein>
    <submittedName>
        <fullName evidence="8">Uncharacterized protein</fullName>
    </submittedName>
</protein>
<name>A0ABQ9BTU8_9ROSI</name>
<dbReference type="Proteomes" id="UP001141253">
    <property type="component" value="Chromosome 3"/>
</dbReference>
<dbReference type="PANTHER" id="PTHR47994:SF5">
    <property type="entry name" value="F14D16.11-RELATED"/>
    <property type="match status" value="1"/>
</dbReference>
<reference evidence="8" key="2">
    <citation type="journal article" date="2023" name="Int. J. Mol. Sci.">
        <title>De Novo Assembly and Annotation of 11 Diverse Shrub Willow (Salix) Genomes Reveals Novel Gene Organization in Sex-Linked Regions.</title>
        <authorList>
            <person name="Hyden B."/>
            <person name="Feng K."/>
            <person name="Yates T.B."/>
            <person name="Jawdy S."/>
            <person name="Cereghino C."/>
            <person name="Smart L.B."/>
            <person name="Muchero W."/>
        </authorList>
    </citation>
    <scope>NUCLEOTIDE SEQUENCE</scope>
    <source>
        <tissue evidence="8">Shoot tip</tissue>
    </source>
</reference>
<keyword evidence="3" id="KW-0238">DNA-binding</keyword>
<evidence type="ECO:0000313" key="9">
    <source>
        <dbReference type="Proteomes" id="UP001141253"/>
    </source>
</evidence>
<keyword evidence="4" id="KW-0539">Nucleus</keyword>
<dbReference type="InterPro" id="IPR009057">
    <property type="entry name" value="Homeodomain-like_sf"/>
</dbReference>
<evidence type="ECO:0000256" key="2">
    <source>
        <dbReference type="ARBA" id="ARBA00022737"/>
    </source>
</evidence>
<gene>
    <name evidence="8" type="ORF">OIU77_027392</name>
</gene>
<dbReference type="PROSITE" id="PS51294">
    <property type="entry name" value="HTH_MYB"/>
    <property type="match status" value="1"/>
</dbReference>
<proteinExistence type="predicted"/>
<dbReference type="InterPro" id="IPR001005">
    <property type="entry name" value="SANT/Myb"/>
</dbReference>
<dbReference type="SMART" id="SM00717">
    <property type="entry name" value="SANT"/>
    <property type="match status" value="1"/>
</dbReference>
<dbReference type="Gene3D" id="1.10.10.60">
    <property type="entry name" value="Homeodomain-like"/>
    <property type="match status" value="2"/>
</dbReference>
<dbReference type="Pfam" id="PF00249">
    <property type="entry name" value="Myb_DNA-binding"/>
    <property type="match status" value="1"/>
</dbReference>
<dbReference type="PROSITE" id="PS50090">
    <property type="entry name" value="MYB_LIKE"/>
    <property type="match status" value="1"/>
</dbReference>
<evidence type="ECO:0000256" key="4">
    <source>
        <dbReference type="ARBA" id="ARBA00023242"/>
    </source>
</evidence>
<feature type="domain" description="Myb-like" evidence="6">
    <location>
        <begin position="23"/>
        <end position="73"/>
    </location>
</feature>
<comment type="subcellular location">
    <subcellularLocation>
        <location evidence="1">Nucleus</location>
    </subcellularLocation>
</comment>
<dbReference type="InterPro" id="IPR017930">
    <property type="entry name" value="Myb_dom"/>
</dbReference>
<dbReference type="PANTHER" id="PTHR47994">
    <property type="entry name" value="F14D16.11-RELATED"/>
    <property type="match status" value="1"/>
</dbReference>
<feature type="region of interest" description="Disordered" evidence="5">
    <location>
        <begin position="130"/>
        <end position="149"/>
    </location>
</feature>
<accession>A0ABQ9BTU8</accession>
<comment type="caution">
    <text evidence="8">The sequence shown here is derived from an EMBL/GenBank/DDBJ whole genome shotgun (WGS) entry which is preliminary data.</text>
</comment>
<evidence type="ECO:0000256" key="1">
    <source>
        <dbReference type="ARBA" id="ARBA00004123"/>
    </source>
</evidence>
<sequence>MVRSPWLNRCGKSCRLRWINYLRPDVKRGEFSEEEERVIVNLHSALGNKWSRIANHLPGRTDNEIKNFWNTHIRKKLLQMGIDPHTHKPRIDPSHIFESLSAAWCGTIWQHRKSMEQFSKVTGRSHSISQYPVGAESVTDDESKHTDKY</sequence>
<dbReference type="InterPro" id="IPR015495">
    <property type="entry name" value="Myb_TF_plants"/>
</dbReference>
<evidence type="ECO:0000313" key="8">
    <source>
        <dbReference type="EMBL" id="KAJ6389028.1"/>
    </source>
</evidence>